<dbReference type="PANTHER" id="PTHR30008">
    <property type="entry name" value="EXODEOXYRIBONUCLEASE 7 LARGE SUBUNIT"/>
    <property type="match status" value="1"/>
</dbReference>
<dbReference type="OrthoDB" id="9802795at2"/>
<dbReference type="Proteomes" id="UP000468668">
    <property type="component" value="Unassembled WGS sequence"/>
</dbReference>
<dbReference type="GO" id="GO:0008855">
    <property type="term" value="F:exodeoxyribonuclease VII activity"/>
    <property type="evidence" value="ECO:0007669"/>
    <property type="project" value="UniProtKB-UniRule"/>
</dbReference>
<dbReference type="CDD" id="cd04489">
    <property type="entry name" value="ExoVII_LU_OBF"/>
    <property type="match status" value="1"/>
</dbReference>
<keyword evidence="2 5" id="KW-0540">Nuclease</keyword>
<keyword evidence="11" id="KW-1185">Reference proteome</keyword>
<comment type="subcellular location">
    <subcellularLocation>
        <location evidence="5 6">Cytoplasm</location>
    </subcellularLocation>
</comment>
<reference evidence="10 11" key="1">
    <citation type="submission" date="2019-09" db="EMBL/GenBank/DDBJ databases">
        <title>Whole genome shotgun sequencing (WGS) of Ellagibacter isourolithinifaciens DSM 104140(T) and Adlercreutzia muris DSM 29508(T).</title>
        <authorList>
            <person name="Stoll D.A."/>
            <person name="Danylec N."/>
            <person name="Huch M."/>
        </authorList>
    </citation>
    <scope>NUCLEOTIDE SEQUENCE [LARGE SCALE GENOMIC DNA]</scope>
    <source>
        <strain evidence="10 11">DSM 104140</strain>
    </source>
</reference>
<feature type="domain" description="Exonuclease VII large subunit C-terminal" evidence="8">
    <location>
        <begin position="172"/>
        <end position="505"/>
    </location>
</feature>
<feature type="region of interest" description="Disordered" evidence="7">
    <location>
        <begin position="1"/>
        <end position="30"/>
    </location>
</feature>
<protein>
    <recommendedName>
        <fullName evidence="5">Exodeoxyribonuclease 7 large subunit</fullName>
        <ecNumber evidence="5">3.1.11.6</ecNumber>
    </recommendedName>
    <alternativeName>
        <fullName evidence="5">Exodeoxyribonuclease VII large subunit</fullName>
        <shortName evidence="5">Exonuclease VII large subunit</shortName>
    </alternativeName>
</protein>
<comment type="function">
    <text evidence="5">Bidirectionally degrades single-stranded DNA into large acid-insoluble oligonucleotides, which are then degraded further into small acid-soluble oligonucleotides.</text>
</comment>
<organism evidence="10 11">
    <name type="scientific">Ellagibacter isourolithinifaciens</name>
    <dbReference type="NCBI Taxonomy" id="2137581"/>
    <lineage>
        <taxon>Bacteria</taxon>
        <taxon>Bacillati</taxon>
        <taxon>Actinomycetota</taxon>
        <taxon>Coriobacteriia</taxon>
        <taxon>Eggerthellales</taxon>
        <taxon>Eggerthellaceae</taxon>
        <taxon>Ellagibacter</taxon>
    </lineage>
</organism>
<evidence type="ECO:0000256" key="3">
    <source>
        <dbReference type="ARBA" id="ARBA00022801"/>
    </source>
</evidence>
<name>A0A6N6NRU8_9ACTN</name>
<dbReference type="InterPro" id="IPR020579">
    <property type="entry name" value="Exonuc_VII_lsu_C"/>
</dbReference>
<evidence type="ECO:0000256" key="4">
    <source>
        <dbReference type="ARBA" id="ARBA00022839"/>
    </source>
</evidence>
<evidence type="ECO:0000256" key="7">
    <source>
        <dbReference type="SAM" id="MobiDB-lite"/>
    </source>
</evidence>
<dbReference type="RefSeq" id="WP_158048596.1">
    <property type="nucleotide sequence ID" value="NZ_DBEZWX010000052.1"/>
</dbReference>
<comment type="catalytic activity">
    <reaction evidence="5 6">
        <text>Exonucleolytic cleavage in either 5'- to 3'- or 3'- to 5'-direction to yield nucleoside 5'-phosphates.</text>
        <dbReference type="EC" id="3.1.11.6"/>
    </reaction>
</comment>
<evidence type="ECO:0000256" key="1">
    <source>
        <dbReference type="ARBA" id="ARBA00022490"/>
    </source>
</evidence>
<dbReference type="GO" id="GO:0003676">
    <property type="term" value="F:nucleic acid binding"/>
    <property type="evidence" value="ECO:0007669"/>
    <property type="project" value="InterPro"/>
</dbReference>
<evidence type="ECO:0000256" key="6">
    <source>
        <dbReference type="RuleBase" id="RU004355"/>
    </source>
</evidence>
<dbReference type="InterPro" id="IPR003753">
    <property type="entry name" value="Exonuc_VII_L"/>
</dbReference>
<evidence type="ECO:0000313" key="10">
    <source>
        <dbReference type="EMBL" id="KAB1643011.1"/>
    </source>
</evidence>
<dbReference type="GO" id="GO:0005737">
    <property type="term" value="C:cytoplasm"/>
    <property type="evidence" value="ECO:0007669"/>
    <property type="project" value="UniProtKB-SubCell"/>
</dbReference>
<accession>A0A6N6NRU8</accession>
<dbReference type="Pfam" id="PF02601">
    <property type="entry name" value="Exonuc_VII_L"/>
    <property type="match status" value="1"/>
</dbReference>
<dbReference type="Pfam" id="PF13742">
    <property type="entry name" value="tRNA_anti_2"/>
    <property type="match status" value="1"/>
</dbReference>
<dbReference type="HAMAP" id="MF_00378">
    <property type="entry name" value="Exonuc_7_L"/>
    <property type="match status" value="1"/>
</dbReference>
<keyword evidence="4 5" id="KW-0269">Exonuclease</keyword>
<dbReference type="EC" id="3.1.11.6" evidence="5"/>
<comment type="similarity">
    <text evidence="5 6">Belongs to the XseA family.</text>
</comment>
<dbReference type="InterPro" id="IPR025824">
    <property type="entry name" value="OB-fold_nuc-bd_dom"/>
</dbReference>
<evidence type="ECO:0000256" key="5">
    <source>
        <dbReference type="HAMAP-Rule" id="MF_00378"/>
    </source>
</evidence>
<dbReference type="AlphaFoldDB" id="A0A6N6NRU8"/>
<dbReference type="GO" id="GO:0009318">
    <property type="term" value="C:exodeoxyribonuclease VII complex"/>
    <property type="evidence" value="ECO:0007669"/>
    <property type="project" value="UniProtKB-UniRule"/>
</dbReference>
<keyword evidence="1 5" id="KW-0963">Cytoplasm</keyword>
<feature type="domain" description="OB-fold nucleic acid binding" evidence="9">
    <location>
        <begin position="57"/>
        <end position="146"/>
    </location>
</feature>
<dbReference type="GeneID" id="98657004"/>
<proteinExistence type="inferred from homology"/>
<dbReference type="PANTHER" id="PTHR30008:SF0">
    <property type="entry name" value="EXODEOXYRIBONUCLEASE 7 LARGE SUBUNIT"/>
    <property type="match status" value="1"/>
</dbReference>
<evidence type="ECO:0000256" key="2">
    <source>
        <dbReference type="ARBA" id="ARBA00022722"/>
    </source>
</evidence>
<comment type="caution">
    <text evidence="10">The sequence shown here is derived from an EMBL/GenBank/DDBJ whole genome shotgun (WGS) entry which is preliminary data.</text>
</comment>
<comment type="subunit">
    <text evidence="5">Heterooligomer composed of large and small subunits.</text>
</comment>
<evidence type="ECO:0000259" key="9">
    <source>
        <dbReference type="Pfam" id="PF13742"/>
    </source>
</evidence>
<keyword evidence="3 5" id="KW-0378">Hydrolase</keyword>
<dbReference type="NCBIfam" id="TIGR00237">
    <property type="entry name" value="xseA"/>
    <property type="match status" value="1"/>
</dbReference>
<gene>
    <name evidence="5 10" type="primary">xseA</name>
    <name evidence="10" type="ORF">F8C90_01125</name>
</gene>
<evidence type="ECO:0000259" key="8">
    <source>
        <dbReference type="Pfam" id="PF02601"/>
    </source>
</evidence>
<dbReference type="GO" id="GO:0006308">
    <property type="term" value="P:DNA catabolic process"/>
    <property type="evidence" value="ECO:0007669"/>
    <property type="project" value="UniProtKB-UniRule"/>
</dbReference>
<dbReference type="EMBL" id="WAJR01000001">
    <property type="protein sequence ID" value="KAB1643011.1"/>
    <property type="molecule type" value="Genomic_DNA"/>
</dbReference>
<evidence type="ECO:0000313" key="11">
    <source>
        <dbReference type="Proteomes" id="UP000468668"/>
    </source>
</evidence>
<sequence length="519" mass="54961">MERWEESLKRARSAARAAEGQTDATSRKYASGQAKFGSTYAVESTGGEGKAEPEPLTVSGAMALAKGALENVTVKLVGEVSEVSNKAGYKAVYFTVKDQKASLPCMMWLNRYRACGVELDVGALVELTGRFTLYAPKGRMNFDVFSVSLAGEGNLRMQVANLARKLYVEGLTDEARKRPVPANIQVVGLVTSPRGDAVHDVLRTLRRRWPLARVLVAGVPVEGARAPQELVRGIDCVSRAGAEAVLLVRGGGSYEDLMPFNDEGLARAIAACPVPVVTGIGHEPDTTIADLVADVRASTPTGAAEAVSPSSAELSGNLVARARAIHDGLIRRLDRSRVAVDRVATRPVFKDSSYLLGTDMQTIDFLSERLVRTEPARIARERDSVDALAARLARALPANTERNRVELASLTVRMRAAGAGIAQRDEARLETLSGRLASQGKSLVAPFAHEVGLAASRLNDLSPLAVIARGYAIARTDDGAVVKNIGQAPVGSKVAVQVSDGTLSCTVDAAAPATDVASK</sequence>